<evidence type="ECO:0000313" key="3">
    <source>
        <dbReference type="Proteomes" id="UP001240639"/>
    </source>
</evidence>
<dbReference type="Gene3D" id="3.40.630.40">
    <property type="entry name" value="Zn-dependent exopeptidases"/>
    <property type="match status" value="1"/>
</dbReference>
<dbReference type="InterPro" id="IPR007709">
    <property type="entry name" value="N-FG_amidohydro"/>
</dbReference>
<gene>
    <name evidence="2" type="ORF">Q9K02_10360</name>
</gene>
<dbReference type="Proteomes" id="UP001240639">
    <property type="component" value="Unassembled WGS sequence"/>
</dbReference>
<sequence>MSAGDDTRDPLSMEGGSIPNSDAPAFRMSDVADAEIPFLIAAPHGGRHYSTDIWEKMRTPHSVSLKLEDRLVDQIAKAVSIRTGAAALIAYAPRALIDLNRDPEDIDWDMVSGSKPDRRIGNAANRRARAGLGLVPRRLLRTGEIWKAPLSRKELEQRVGRVHTPYHHTLNRMLQSLRDKFGVAFLLDLHSMPPLAPTKRQNRQVEFVVGDRFGASAPNSISTAAVEFLERRGRVAERNSPYAGGYILDRHARPMGGIFGLQLEICRSAYLDHTLTSATPRMGTIVNLVAQLVICLNAQISHDLRPDLRDAAE</sequence>
<dbReference type="SUPFAM" id="SSF53187">
    <property type="entry name" value="Zn-dependent exopeptidases"/>
    <property type="match status" value="1"/>
</dbReference>
<feature type="region of interest" description="Disordered" evidence="1">
    <location>
        <begin position="1"/>
        <end position="24"/>
    </location>
</feature>
<dbReference type="RefSeq" id="WP_305932823.1">
    <property type="nucleotide sequence ID" value="NZ_JAVAIM010000001.1"/>
</dbReference>
<keyword evidence="3" id="KW-1185">Reference proteome</keyword>
<evidence type="ECO:0000256" key="1">
    <source>
        <dbReference type="SAM" id="MobiDB-lite"/>
    </source>
</evidence>
<dbReference type="EMBL" id="JAVAIM010000001">
    <property type="protein sequence ID" value="MDP4575539.1"/>
    <property type="molecule type" value="Genomic_DNA"/>
</dbReference>
<accession>A0ABT9HQW3</accession>
<proteinExistence type="predicted"/>
<evidence type="ECO:0000313" key="2">
    <source>
        <dbReference type="EMBL" id="MDP4575539.1"/>
    </source>
</evidence>
<reference evidence="2 3" key="1">
    <citation type="submission" date="2023-08" db="EMBL/GenBank/DDBJ databases">
        <title>genomic of G39.</title>
        <authorList>
            <person name="Wang Y."/>
        </authorList>
    </citation>
    <scope>NUCLEOTIDE SEQUENCE [LARGE SCALE GENOMIC DNA]</scope>
    <source>
        <strain evidence="2 3">G39</strain>
    </source>
</reference>
<dbReference type="Pfam" id="PF05013">
    <property type="entry name" value="FGase"/>
    <property type="match status" value="1"/>
</dbReference>
<feature type="compositionally biased region" description="Basic and acidic residues" evidence="1">
    <location>
        <begin position="1"/>
        <end position="11"/>
    </location>
</feature>
<organism evidence="2 3">
    <name type="scientific">Qipengyuania profundimaris</name>
    <dbReference type="NCBI Taxonomy" id="3067652"/>
    <lineage>
        <taxon>Bacteria</taxon>
        <taxon>Pseudomonadati</taxon>
        <taxon>Pseudomonadota</taxon>
        <taxon>Alphaproteobacteria</taxon>
        <taxon>Sphingomonadales</taxon>
        <taxon>Erythrobacteraceae</taxon>
        <taxon>Qipengyuania</taxon>
    </lineage>
</organism>
<comment type="caution">
    <text evidence="2">The sequence shown here is derived from an EMBL/GenBank/DDBJ whole genome shotgun (WGS) entry which is preliminary data.</text>
</comment>
<name>A0ABT9HQW3_9SPHN</name>
<protein>
    <submittedName>
        <fullName evidence="2">N-formylglutamate amidohydrolase</fullName>
    </submittedName>
</protein>